<protein>
    <submittedName>
        <fullName evidence="3">GNAT family N-acetyltransferase</fullName>
    </submittedName>
</protein>
<evidence type="ECO:0000313" key="4">
    <source>
        <dbReference type="Proteomes" id="UP001500016"/>
    </source>
</evidence>
<feature type="domain" description="N-acetyltransferase" evidence="2">
    <location>
        <begin position="18"/>
        <end position="178"/>
    </location>
</feature>
<proteinExistence type="predicted"/>
<sequence length="197" mass="20973">MPAARPPEMPDSPLRTRRLDLLPLRVAHAPEMARVLSDPALYAFIGGAPPGEEELRARYARLTAGSPDPDVTWRNWVLRLRATSRLVGTVQATLTSGPPGDPGRGPDPDPHSGFSPHSGSRTAEIAWVVGAAWQGQGFAVEAARALVAALDAEDVRTVLAHVHPEHHASAAVAAAAGLLPTRVRQDGEVRWARVRPG</sequence>
<gene>
    <name evidence="3" type="ORF">GCM10009801_29360</name>
</gene>
<keyword evidence="4" id="KW-1185">Reference proteome</keyword>
<dbReference type="Proteomes" id="UP001500016">
    <property type="component" value="Unassembled WGS sequence"/>
</dbReference>
<evidence type="ECO:0000259" key="2">
    <source>
        <dbReference type="Pfam" id="PF13302"/>
    </source>
</evidence>
<organism evidence="3 4">
    <name type="scientific">Streptomyces albiaxialis</name>
    <dbReference type="NCBI Taxonomy" id="329523"/>
    <lineage>
        <taxon>Bacteria</taxon>
        <taxon>Bacillati</taxon>
        <taxon>Actinomycetota</taxon>
        <taxon>Actinomycetes</taxon>
        <taxon>Kitasatosporales</taxon>
        <taxon>Streptomycetaceae</taxon>
        <taxon>Streptomyces</taxon>
    </lineage>
</organism>
<evidence type="ECO:0000256" key="1">
    <source>
        <dbReference type="SAM" id="MobiDB-lite"/>
    </source>
</evidence>
<dbReference type="PANTHER" id="PTHR43441:SF10">
    <property type="entry name" value="ACETYLTRANSFERASE"/>
    <property type="match status" value="1"/>
</dbReference>
<dbReference type="SUPFAM" id="SSF55729">
    <property type="entry name" value="Acyl-CoA N-acyltransferases (Nat)"/>
    <property type="match status" value="1"/>
</dbReference>
<dbReference type="PANTHER" id="PTHR43441">
    <property type="entry name" value="RIBOSOMAL-PROTEIN-SERINE ACETYLTRANSFERASE"/>
    <property type="match status" value="1"/>
</dbReference>
<dbReference type="Pfam" id="PF13302">
    <property type="entry name" value="Acetyltransf_3"/>
    <property type="match status" value="1"/>
</dbReference>
<reference evidence="4" key="1">
    <citation type="journal article" date="2019" name="Int. J. Syst. Evol. Microbiol.">
        <title>The Global Catalogue of Microorganisms (GCM) 10K type strain sequencing project: providing services to taxonomists for standard genome sequencing and annotation.</title>
        <authorList>
            <consortium name="The Broad Institute Genomics Platform"/>
            <consortium name="The Broad Institute Genome Sequencing Center for Infectious Disease"/>
            <person name="Wu L."/>
            <person name="Ma J."/>
        </authorList>
    </citation>
    <scope>NUCLEOTIDE SEQUENCE [LARGE SCALE GENOMIC DNA]</scope>
    <source>
        <strain evidence="4">JCM 15478</strain>
    </source>
</reference>
<dbReference type="InterPro" id="IPR000182">
    <property type="entry name" value="GNAT_dom"/>
</dbReference>
<name>A0ABP5HFH8_9ACTN</name>
<feature type="region of interest" description="Disordered" evidence="1">
    <location>
        <begin position="93"/>
        <end position="119"/>
    </location>
</feature>
<dbReference type="EMBL" id="BAAAPE010000007">
    <property type="protein sequence ID" value="GAA2075000.1"/>
    <property type="molecule type" value="Genomic_DNA"/>
</dbReference>
<dbReference type="InterPro" id="IPR016181">
    <property type="entry name" value="Acyl_CoA_acyltransferase"/>
</dbReference>
<dbReference type="Gene3D" id="3.40.630.30">
    <property type="match status" value="1"/>
</dbReference>
<accession>A0ABP5HFH8</accession>
<evidence type="ECO:0000313" key="3">
    <source>
        <dbReference type="EMBL" id="GAA2075000.1"/>
    </source>
</evidence>
<dbReference type="InterPro" id="IPR051908">
    <property type="entry name" value="Ribosomal_N-acetyltransferase"/>
</dbReference>
<comment type="caution">
    <text evidence="3">The sequence shown here is derived from an EMBL/GenBank/DDBJ whole genome shotgun (WGS) entry which is preliminary data.</text>
</comment>